<dbReference type="Proteomes" id="UP000830055">
    <property type="component" value="Chromosome"/>
</dbReference>
<proteinExistence type="predicted"/>
<evidence type="ECO:0000313" key="1">
    <source>
        <dbReference type="EMBL" id="BDD86487.1"/>
    </source>
</evidence>
<sequence length="60" mass="6864">MHRLIGLRIDFENAYYQIGQHDLRYGQREEKGAAAAALTVQRCADMYVPLLKIARASRTL</sequence>
<evidence type="ECO:0000313" key="2">
    <source>
        <dbReference type="Proteomes" id="UP000830055"/>
    </source>
</evidence>
<protein>
    <submittedName>
        <fullName evidence="1">Uncharacterized protein</fullName>
    </submittedName>
</protein>
<reference evidence="1 2" key="1">
    <citation type="submission" date="2022-01" db="EMBL/GenBank/DDBJ databases">
        <title>Desulfofustis limnae sp. nov., a novel mesophilic sulfate-reducing bacterium isolated from marsh soil.</title>
        <authorList>
            <person name="Watanabe M."/>
            <person name="Takahashi A."/>
            <person name="Kojima H."/>
            <person name="Fukui M."/>
        </authorList>
    </citation>
    <scope>NUCLEOTIDE SEQUENCE [LARGE SCALE GENOMIC DNA]</scope>
    <source>
        <strain evidence="1 2">PPLL</strain>
    </source>
</reference>
<keyword evidence="2" id="KW-1185">Reference proteome</keyword>
<organism evidence="1 2">
    <name type="scientific">Desulfofustis limnaeus</name>
    <dbReference type="NCBI Taxonomy" id="2740163"/>
    <lineage>
        <taxon>Bacteria</taxon>
        <taxon>Pseudomonadati</taxon>
        <taxon>Thermodesulfobacteriota</taxon>
        <taxon>Desulfobulbia</taxon>
        <taxon>Desulfobulbales</taxon>
        <taxon>Desulfocapsaceae</taxon>
        <taxon>Desulfofustis</taxon>
    </lineage>
</organism>
<gene>
    <name evidence="1" type="ORF">DPPLL_08520</name>
</gene>
<accession>A0ABN6M5V6</accession>
<name>A0ABN6M5V6_9BACT</name>
<dbReference type="EMBL" id="AP025516">
    <property type="protein sequence ID" value="BDD86487.1"/>
    <property type="molecule type" value="Genomic_DNA"/>
</dbReference>